<keyword evidence="3" id="KW-1185">Reference proteome</keyword>
<evidence type="ECO:0000313" key="2">
    <source>
        <dbReference type="EMBL" id="EIT71759.1"/>
    </source>
</evidence>
<evidence type="ECO:0000256" key="1">
    <source>
        <dbReference type="SAM" id="Phobius"/>
    </source>
</evidence>
<dbReference type="InterPro" id="IPR021279">
    <property type="entry name" value="DUF2721"/>
</dbReference>
<reference evidence="2 3" key="1">
    <citation type="journal article" date="2012" name="J. Bacteriol.">
        <title>Genome Sequence of n-Alkane-Degrading Hydrocarboniphaga effusa Strain AP103T (ATCC BAA-332T).</title>
        <authorList>
            <person name="Chang H.K."/>
            <person name="Zylstra G.J."/>
            <person name="Chae J.C."/>
        </authorList>
    </citation>
    <scope>NUCLEOTIDE SEQUENCE [LARGE SCALE GENOMIC DNA]</scope>
    <source>
        <strain evidence="2 3">AP103</strain>
    </source>
</reference>
<dbReference type="RefSeq" id="WP_007184845.1">
    <property type="nucleotide sequence ID" value="NZ_AKGD01000001.1"/>
</dbReference>
<protein>
    <recommendedName>
        <fullName evidence="4">II family cellulose-binding protein</fullName>
    </recommendedName>
</protein>
<dbReference type="STRING" id="1172194.WQQ_18960"/>
<keyword evidence="1" id="KW-1133">Transmembrane helix</keyword>
<dbReference type="EMBL" id="AKGD01000001">
    <property type="protein sequence ID" value="EIT71759.1"/>
    <property type="molecule type" value="Genomic_DNA"/>
</dbReference>
<proteinExistence type="predicted"/>
<dbReference type="Proteomes" id="UP000003704">
    <property type="component" value="Unassembled WGS sequence"/>
</dbReference>
<accession>I7ZIK6</accession>
<evidence type="ECO:0000313" key="3">
    <source>
        <dbReference type="Proteomes" id="UP000003704"/>
    </source>
</evidence>
<feature type="transmembrane region" description="Helical" evidence="1">
    <location>
        <begin position="92"/>
        <end position="111"/>
    </location>
</feature>
<evidence type="ECO:0008006" key="4">
    <source>
        <dbReference type="Google" id="ProtNLM"/>
    </source>
</evidence>
<dbReference type="OrthoDB" id="9813525at2"/>
<sequence>MTTLSYNTVGLLFPAISLLMLAYTNRFLGLASLVRGLIAKHHEQPSHALMRQIDSLSRRLSLIRHTQALGVLSLIFCVASLFLLFLSMELLAQLAFGLALLCMLASLLLSLREIQMSVRALQIEVEAIRGVALP</sequence>
<dbReference type="PATRIC" id="fig|1172194.4.peg.1837"/>
<dbReference type="Pfam" id="PF11026">
    <property type="entry name" value="DUF2721"/>
    <property type="match status" value="1"/>
</dbReference>
<dbReference type="AlphaFoldDB" id="I7ZIK6"/>
<comment type="caution">
    <text evidence="2">The sequence shown here is derived from an EMBL/GenBank/DDBJ whole genome shotgun (WGS) entry which is preliminary data.</text>
</comment>
<gene>
    <name evidence="2" type="ORF">WQQ_18960</name>
</gene>
<feature type="transmembrane region" description="Helical" evidence="1">
    <location>
        <begin position="68"/>
        <end position="86"/>
    </location>
</feature>
<organism evidence="2 3">
    <name type="scientific">Hydrocarboniphaga effusa AP103</name>
    <dbReference type="NCBI Taxonomy" id="1172194"/>
    <lineage>
        <taxon>Bacteria</taxon>
        <taxon>Pseudomonadati</taxon>
        <taxon>Pseudomonadota</taxon>
        <taxon>Gammaproteobacteria</taxon>
        <taxon>Nevskiales</taxon>
        <taxon>Nevskiaceae</taxon>
        <taxon>Hydrocarboniphaga</taxon>
    </lineage>
</organism>
<keyword evidence="1" id="KW-0812">Transmembrane</keyword>
<feature type="transmembrane region" description="Helical" evidence="1">
    <location>
        <begin position="12"/>
        <end position="34"/>
    </location>
</feature>
<keyword evidence="1" id="KW-0472">Membrane</keyword>
<name>I7ZIK6_9GAMM</name>